<comment type="subcellular location">
    <subcellularLocation>
        <location evidence="1">Nucleus</location>
    </subcellularLocation>
</comment>
<evidence type="ECO:0000313" key="14">
    <source>
        <dbReference type="EMBL" id="KAF2459989.1"/>
    </source>
</evidence>
<evidence type="ECO:0000256" key="6">
    <source>
        <dbReference type="ARBA" id="ARBA00022806"/>
    </source>
</evidence>
<dbReference type="CDD" id="cd18793">
    <property type="entry name" value="SF2_C_SNF"/>
    <property type="match status" value="1"/>
</dbReference>
<dbReference type="GO" id="GO:0003677">
    <property type="term" value="F:DNA binding"/>
    <property type="evidence" value="ECO:0007669"/>
    <property type="project" value="UniProtKB-KW"/>
</dbReference>
<dbReference type="PANTHER" id="PTHR10799">
    <property type="entry name" value="SNF2/RAD54 HELICASE FAMILY"/>
    <property type="match status" value="1"/>
</dbReference>
<feature type="compositionally biased region" description="Basic residues" evidence="11">
    <location>
        <begin position="405"/>
        <end position="415"/>
    </location>
</feature>
<gene>
    <name evidence="14" type="ORF">BDY21DRAFT_337078</name>
</gene>
<keyword evidence="5" id="KW-0378">Hydrolase</keyword>
<feature type="region of interest" description="Disordered" evidence="11">
    <location>
        <begin position="245"/>
        <end position="270"/>
    </location>
</feature>
<dbReference type="OrthoDB" id="5857104at2759"/>
<dbReference type="Gene3D" id="3.40.50.10810">
    <property type="entry name" value="Tandem AAA-ATPase domain"/>
    <property type="match status" value="1"/>
</dbReference>
<keyword evidence="15" id="KW-1185">Reference proteome</keyword>
<name>A0A6A6P7Z6_9PEZI</name>
<feature type="compositionally biased region" description="Acidic residues" evidence="11">
    <location>
        <begin position="334"/>
        <end position="346"/>
    </location>
</feature>
<feature type="compositionally biased region" description="Polar residues" evidence="11">
    <location>
        <begin position="122"/>
        <end position="135"/>
    </location>
</feature>
<feature type="region of interest" description="Disordered" evidence="11">
    <location>
        <begin position="1"/>
        <end position="209"/>
    </location>
</feature>
<dbReference type="InterPro" id="IPR014001">
    <property type="entry name" value="Helicase_ATP-bd"/>
</dbReference>
<evidence type="ECO:0000256" key="10">
    <source>
        <dbReference type="ARBA" id="ARBA00023242"/>
    </source>
</evidence>
<dbReference type="SUPFAM" id="SSF52540">
    <property type="entry name" value="P-loop containing nucleoside triphosphate hydrolases"/>
    <property type="match status" value="2"/>
</dbReference>
<proteinExistence type="inferred from homology"/>
<accession>A0A6A6P7Z6</accession>
<keyword evidence="10" id="KW-0539">Nucleus</keyword>
<dbReference type="InterPro" id="IPR049730">
    <property type="entry name" value="SNF2/RAD54-like_C"/>
</dbReference>
<evidence type="ECO:0000256" key="11">
    <source>
        <dbReference type="SAM" id="MobiDB-lite"/>
    </source>
</evidence>
<evidence type="ECO:0000256" key="7">
    <source>
        <dbReference type="ARBA" id="ARBA00022840"/>
    </source>
</evidence>
<feature type="compositionally biased region" description="Polar residues" evidence="11">
    <location>
        <begin position="187"/>
        <end position="203"/>
    </location>
</feature>
<dbReference type="PROSITE" id="PS51192">
    <property type="entry name" value="HELICASE_ATP_BIND_1"/>
    <property type="match status" value="1"/>
</dbReference>
<feature type="region of interest" description="Disordered" evidence="11">
    <location>
        <begin position="389"/>
        <end position="433"/>
    </location>
</feature>
<evidence type="ECO:0000256" key="9">
    <source>
        <dbReference type="ARBA" id="ARBA00023125"/>
    </source>
</evidence>
<dbReference type="GO" id="GO:0016787">
    <property type="term" value="F:hydrolase activity"/>
    <property type="evidence" value="ECO:0007669"/>
    <property type="project" value="UniProtKB-KW"/>
</dbReference>
<evidence type="ECO:0000256" key="5">
    <source>
        <dbReference type="ARBA" id="ARBA00022801"/>
    </source>
</evidence>
<keyword evidence="6" id="KW-0347">Helicase</keyword>
<feature type="domain" description="Helicase ATP-binding" evidence="12">
    <location>
        <begin position="634"/>
        <end position="801"/>
    </location>
</feature>
<dbReference type="Pfam" id="PF00176">
    <property type="entry name" value="SNF2-rel_dom"/>
    <property type="match status" value="1"/>
</dbReference>
<sequence>MTRSSSSLADADRVSDTPTKRRKTDTGLVGALTSANRPYNSEDDSGDELFDHETIATLPLGRPSKGPSMVPGRNAFVTQPTQVLSNPPSRNKGGELIQVAATSPLCDVSPASSPPAVARASQHTSQRPSVSNRAPLQSLMAPPGTVYCPPAPRQATPADDDLSEPDPIVEVSSDDEPAKSRADIPQTFMTNGGRSHGKASTTADSRESRAQFSKLASAFAYDPNKPSRPNSQTIDDCVSSYANSRKRLASGGEQKAATTRNQSKPSKATPVSYDIGIDDIMDYKVQTLVKRMMGIFPNKSVGVLQNALALNRNNYNDAIFYLTEMDEKEADDDQAPIDLTGDEPDELALSSTPFKVPASKPSATLSAKPAAKRQLQNNARSLHDKYSATQLKKAEDATPAITPPKPRRRLVKGRKNPSSPIEPSPQKDIPSRPKHSVFEIDADSGASGLSEIEGGGSLEAKVLKFLNECSAENLADTASQKDDVVRAVIAKRPFKKLDDVRKISLDSAVPGKRSKKRPVGDRVVDICLDMFTGYTAVDTLVSQCENIAKPISASMKAWGVNVSGSSKSGELDILSLNESKLRDSGVGSPSSSPDEDGGVVELHRKKSKFLQKPAIMSRDLTLKDYQVVGLNWLNLLWSNKMSCILADDMGLGKTCQVIAFLSHLYETGVKGPHLIVVPVSTLENWLREFQNFSPVLTVEPYYGSESERINQQDDILAQLDNIDVIITNYDTAVKRGDNKFLRSIKPVVCVFDEGHALKNSTSNRYQQLIRIPAQFRLLLTGTPLQNNLQELVSLLAFMMPKLFAEKSEDLTYIFKHKAKTTDQDHSALLSTQRIERARSIVSPFILRRKKYQVLKELPPKVRRVEHCTLTDSQKAIYESVLAEERAHLEKRAAGLSKASDRKNPLMRLRKAAIHPLLFRSRYDDEKLRKIAKACLTDDQWRESNPNCIFEELTQYSDFEIHELCFRNPQSIGRFALRDNEWMDCSKVHVLAQLLEKWRASGDRTLIFSQFTMVMDILEHVLSTLNLPFYRFDGATRAEDRQAMVDDFAEDKSIEVFLLSTKSGGAGINLASANKVVIFDSSFNPQDDIQAENRAHRVGQTKEVEIVRLVSKGTIEEQILKLGESKLALDARVAGDRGEVPDSPGQSAEAAENKGAETVQDMLLESLSRETGDLKEQYLEGLKAAGLDMSAAA</sequence>
<keyword evidence="9" id="KW-0238">DNA-binding</keyword>
<dbReference type="FunFam" id="3.40.50.10810:FF:000014">
    <property type="entry name" value="SWI/SNF-related matrix-associated actin-dependent regulator of chromatin subfamily A containing DEAD/H box 1"/>
    <property type="match status" value="1"/>
</dbReference>
<comment type="similarity">
    <text evidence="2">Belongs to the SNF2/RAD54 helicase family.</text>
</comment>
<dbReference type="Proteomes" id="UP000799766">
    <property type="component" value="Unassembled WGS sequence"/>
</dbReference>
<dbReference type="AlphaFoldDB" id="A0A6A6P7Z6"/>
<feature type="region of interest" description="Disordered" evidence="11">
    <location>
        <begin position="1135"/>
        <end position="1155"/>
    </location>
</feature>
<dbReference type="InterPro" id="IPR001650">
    <property type="entry name" value="Helicase_C-like"/>
</dbReference>
<protein>
    <recommendedName>
        <fullName evidence="3">DNA helicase</fullName>
        <ecNumber evidence="3">3.6.4.12</ecNumber>
    </recommendedName>
</protein>
<dbReference type="GO" id="GO:0140658">
    <property type="term" value="F:ATP-dependent chromatin remodeler activity"/>
    <property type="evidence" value="ECO:0007669"/>
    <property type="project" value="UniProtKB-ARBA"/>
</dbReference>
<keyword evidence="4" id="KW-0547">Nucleotide-binding</keyword>
<dbReference type="GO" id="GO:0005524">
    <property type="term" value="F:ATP binding"/>
    <property type="evidence" value="ECO:0007669"/>
    <property type="project" value="UniProtKB-KW"/>
</dbReference>
<feature type="compositionally biased region" description="Polar residues" evidence="11">
    <location>
        <begin position="256"/>
        <end position="266"/>
    </location>
</feature>
<evidence type="ECO:0000259" key="12">
    <source>
        <dbReference type="PROSITE" id="PS51192"/>
    </source>
</evidence>
<feature type="compositionally biased region" description="Polar residues" evidence="11">
    <location>
        <begin position="76"/>
        <end position="89"/>
    </location>
</feature>
<evidence type="ECO:0000256" key="2">
    <source>
        <dbReference type="ARBA" id="ARBA00007025"/>
    </source>
</evidence>
<feature type="region of interest" description="Disordered" evidence="11">
    <location>
        <begin position="334"/>
        <end position="375"/>
    </location>
</feature>
<dbReference type="GO" id="GO:0003678">
    <property type="term" value="F:DNA helicase activity"/>
    <property type="evidence" value="ECO:0007669"/>
    <property type="project" value="UniProtKB-EC"/>
</dbReference>
<dbReference type="InterPro" id="IPR027417">
    <property type="entry name" value="P-loop_NTPase"/>
</dbReference>
<reference evidence="14" key="1">
    <citation type="journal article" date="2020" name="Stud. Mycol.">
        <title>101 Dothideomycetes genomes: a test case for predicting lifestyles and emergence of pathogens.</title>
        <authorList>
            <person name="Haridas S."/>
            <person name="Albert R."/>
            <person name="Binder M."/>
            <person name="Bloem J."/>
            <person name="Labutti K."/>
            <person name="Salamov A."/>
            <person name="Andreopoulos B."/>
            <person name="Baker S."/>
            <person name="Barry K."/>
            <person name="Bills G."/>
            <person name="Bluhm B."/>
            <person name="Cannon C."/>
            <person name="Castanera R."/>
            <person name="Culley D."/>
            <person name="Daum C."/>
            <person name="Ezra D."/>
            <person name="Gonzalez J."/>
            <person name="Henrissat B."/>
            <person name="Kuo A."/>
            <person name="Liang C."/>
            <person name="Lipzen A."/>
            <person name="Lutzoni F."/>
            <person name="Magnuson J."/>
            <person name="Mondo S."/>
            <person name="Nolan M."/>
            <person name="Ohm R."/>
            <person name="Pangilinan J."/>
            <person name="Park H.-J."/>
            <person name="Ramirez L."/>
            <person name="Alfaro M."/>
            <person name="Sun H."/>
            <person name="Tritt A."/>
            <person name="Yoshinaga Y."/>
            <person name="Zwiers L.-H."/>
            <person name="Turgeon B."/>
            <person name="Goodwin S."/>
            <person name="Spatafora J."/>
            <person name="Crous P."/>
            <person name="Grigoriev I."/>
        </authorList>
    </citation>
    <scope>NUCLEOTIDE SEQUENCE</scope>
    <source>
        <strain evidence="14">ATCC 16933</strain>
    </source>
</reference>
<dbReference type="GO" id="GO:0005694">
    <property type="term" value="C:chromosome"/>
    <property type="evidence" value="ECO:0007669"/>
    <property type="project" value="UniProtKB-ARBA"/>
</dbReference>
<dbReference type="SMART" id="SM00487">
    <property type="entry name" value="DEXDc"/>
    <property type="match status" value="1"/>
</dbReference>
<dbReference type="GO" id="GO:0005634">
    <property type="term" value="C:nucleus"/>
    <property type="evidence" value="ECO:0007669"/>
    <property type="project" value="UniProtKB-SubCell"/>
</dbReference>
<dbReference type="PROSITE" id="PS51194">
    <property type="entry name" value="HELICASE_CTER"/>
    <property type="match status" value="1"/>
</dbReference>
<keyword evidence="7" id="KW-0067">ATP-binding</keyword>
<evidence type="ECO:0000259" key="13">
    <source>
        <dbReference type="PROSITE" id="PS51194"/>
    </source>
</evidence>
<evidence type="ECO:0000256" key="4">
    <source>
        <dbReference type="ARBA" id="ARBA00022741"/>
    </source>
</evidence>
<dbReference type="InterPro" id="IPR000330">
    <property type="entry name" value="SNF2_N"/>
</dbReference>
<feature type="compositionally biased region" description="Basic and acidic residues" evidence="11">
    <location>
        <begin position="10"/>
        <end position="19"/>
    </location>
</feature>
<dbReference type="Gene3D" id="3.40.50.300">
    <property type="entry name" value="P-loop containing nucleotide triphosphate hydrolases"/>
    <property type="match status" value="1"/>
</dbReference>
<evidence type="ECO:0000256" key="3">
    <source>
        <dbReference type="ARBA" id="ARBA00012551"/>
    </source>
</evidence>
<keyword evidence="8" id="KW-0156">Chromatin regulator</keyword>
<feature type="compositionally biased region" description="Low complexity" evidence="11">
    <location>
        <begin position="108"/>
        <end position="121"/>
    </location>
</feature>
<dbReference type="SMART" id="SM00490">
    <property type="entry name" value="HELICc"/>
    <property type="match status" value="1"/>
</dbReference>
<dbReference type="EMBL" id="MU001674">
    <property type="protein sequence ID" value="KAF2459989.1"/>
    <property type="molecule type" value="Genomic_DNA"/>
</dbReference>
<organism evidence="14 15">
    <name type="scientific">Lineolata rhizophorae</name>
    <dbReference type="NCBI Taxonomy" id="578093"/>
    <lineage>
        <taxon>Eukaryota</taxon>
        <taxon>Fungi</taxon>
        <taxon>Dikarya</taxon>
        <taxon>Ascomycota</taxon>
        <taxon>Pezizomycotina</taxon>
        <taxon>Dothideomycetes</taxon>
        <taxon>Dothideomycetes incertae sedis</taxon>
        <taxon>Lineolatales</taxon>
        <taxon>Lineolataceae</taxon>
        <taxon>Lineolata</taxon>
    </lineage>
</organism>
<dbReference type="Pfam" id="PF00271">
    <property type="entry name" value="Helicase_C"/>
    <property type="match status" value="1"/>
</dbReference>
<evidence type="ECO:0000256" key="8">
    <source>
        <dbReference type="ARBA" id="ARBA00022853"/>
    </source>
</evidence>
<evidence type="ECO:0000256" key="1">
    <source>
        <dbReference type="ARBA" id="ARBA00004123"/>
    </source>
</evidence>
<evidence type="ECO:0000313" key="15">
    <source>
        <dbReference type="Proteomes" id="UP000799766"/>
    </source>
</evidence>
<dbReference type="EC" id="3.6.4.12" evidence="3"/>
<dbReference type="InterPro" id="IPR038718">
    <property type="entry name" value="SNF2-like_sf"/>
</dbReference>
<feature type="domain" description="Helicase C-terminal" evidence="13">
    <location>
        <begin position="989"/>
        <end position="1139"/>
    </location>
</feature>